<comment type="caution">
    <text evidence="2">The sequence shown here is derived from an EMBL/GenBank/DDBJ whole genome shotgun (WGS) entry which is preliminary data.</text>
</comment>
<proteinExistence type="predicted"/>
<accession>A0A2S6CYT5</accession>
<dbReference type="EMBL" id="PGEM01000015">
    <property type="protein sequence ID" value="PPJ64928.1"/>
    <property type="molecule type" value="Genomic_DNA"/>
</dbReference>
<dbReference type="Proteomes" id="UP000239589">
    <property type="component" value="Unassembled WGS sequence"/>
</dbReference>
<evidence type="ECO:0000313" key="3">
    <source>
        <dbReference type="Proteomes" id="UP000239589"/>
    </source>
</evidence>
<dbReference type="PROSITE" id="PS00409">
    <property type="entry name" value="PROKAR_NTER_METHYL"/>
    <property type="match status" value="1"/>
</dbReference>
<dbReference type="NCBIfam" id="TIGR02532">
    <property type="entry name" value="IV_pilin_GFxxxE"/>
    <property type="match status" value="1"/>
</dbReference>
<evidence type="ECO:0000313" key="2">
    <source>
        <dbReference type="EMBL" id="PPJ64928.1"/>
    </source>
</evidence>
<dbReference type="InterPro" id="IPR012902">
    <property type="entry name" value="N_methyl_site"/>
</dbReference>
<evidence type="ECO:0000256" key="1">
    <source>
        <dbReference type="SAM" id="Phobius"/>
    </source>
</evidence>
<dbReference type="Pfam" id="PF07963">
    <property type="entry name" value="N_methyl"/>
    <property type="match status" value="1"/>
</dbReference>
<feature type="transmembrane region" description="Helical" evidence="1">
    <location>
        <begin position="21"/>
        <end position="45"/>
    </location>
</feature>
<dbReference type="OrthoDB" id="465504at2"/>
<name>A0A2S6CYT5_9CYAN</name>
<dbReference type="InterPro" id="IPR045584">
    <property type="entry name" value="Pilin-like"/>
</dbReference>
<dbReference type="AlphaFoldDB" id="A0A2S6CYT5"/>
<keyword evidence="1" id="KW-1133">Transmembrane helix</keyword>
<organism evidence="2 3">
    <name type="scientific">Cuspidothrix issatschenkoi CHARLIE-1</name>
    <dbReference type="NCBI Taxonomy" id="2052836"/>
    <lineage>
        <taxon>Bacteria</taxon>
        <taxon>Bacillati</taxon>
        <taxon>Cyanobacteriota</taxon>
        <taxon>Cyanophyceae</taxon>
        <taxon>Nostocales</taxon>
        <taxon>Aphanizomenonaceae</taxon>
        <taxon>Cuspidothrix</taxon>
    </lineage>
</organism>
<protein>
    <submittedName>
        <fullName evidence="2">Pilus assembly protein PilA</fullName>
    </submittedName>
</protein>
<dbReference type="Gene3D" id="3.30.700.10">
    <property type="entry name" value="Glycoprotein, Type 4 Pilin"/>
    <property type="match status" value="1"/>
</dbReference>
<reference evidence="2 3" key="1">
    <citation type="submission" date="2018-02" db="EMBL/GenBank/DDBJ databases">
        <title>Discovery of a pederin family compound in a non-symbiotic bloom-forming cyanobacterium.</title>
        <authorList>
            <person name="Kust A."/>
            <person name="Mares J."/>
            <person name="Jokela J."/>
            <person name="Urajova P."/>
            <person name="Hajek J."/>
            <person name="Saurav K."/>
            <person name="Voracova K."/>
            <person name="Fewer D.P."/>
            <person name="Haapaniemi E."/>
            <person name="Permi P."/>
            <person name="Rehakova K."/>
            <person name="Sivonen K."/>
            <person name="Hrouzek P."/>
        </authorList>
    </citation>
    <scope>NUCLEOTIDE SEQUENCE [LARGE SCALE GENOMIC DNA]</scope>
    <source>
        <strain evidence="2 3">CHARLIE-1</strain>
    </source>
</reference>
<dbReference type="SUPFAM" id="SSF54523">
    <property type="entry name" value="Pili subunits"/>
    <property type="match status" value="1"/>
</dbReference>
<sequence length="227" mass="24554">MISNINKSKVDLIRKFNDAGFSLLEMLTVVAIIGILSAIIAPSWVNFVQRQRVNKANDAVLAAIKQAQTEAKKQKINYSVSFRVNSATNIPEYIVYQGTPPTTITNTTRPSSSTATNSGWLPLGDTLGLKSRQVFLYTNLSSLTAYNTRISTSDSNIVTNDTGTGTITFDYLGTLASKINTNMADTPLKVMVALPQPTGNTPTDLKRCIIIEGLVAGMRTAQDTACQ</sequence>
<dbReference type="RefSeq" id="WP_104386293.1">
    <property type="nucleotide sequence ID" value="NZ_PGEM01000015.1"/>
</dbReference>
<keyword evidence="3" id="KW-1185">Reference proteome</keyword>
<keyword evidence="1" id="KW-0472">Membrane</keyword>
<gene>
    <name evidence="2" type="ORF">CUN59_02180</name>
</gene>
<keyword evidence="1" id="KW-0812">Transmembrane</keyword>